<evidence type="ECO:0000313" key="11">
    <source>
        <dbReference type="Proteomes" id="UP000177445"/>
    </source>
</evidence>
<organism evidence="10 11">
    <name type="scientific">Marinobacter salinus</name>
    <dbReference type="NCBI Taxonomy" id="1874317"/>
    <lineage>
        <taxon>Bacteria</taxon>
        <taxon>Pseudomonadati</taxon>
        <taxon>Pseudomonadota</taxon>
        <taxon>Gammaproteobacteria</taxon>
        <taxon>Pseudomonadales</taxon>
        <taxon>Marinobacteraceae</taxon>
        <taxon>Marinobacter</taxon>
    </lineage>
</organism>
<protein>
    <submittedName>
        <fullName evidence="10">Monovalent cation/H+ antiporter subunit D</fullName>
    </submittedName>
</protein>
<comment type="similarity">
    <text evidence="2">Belongs to the CPA3 antiporters (TC 2.A.63) subunit D family.</text>
</comment>
<dbReference type="AlphaFoldDB" id="A0A1D9GH46"/>
<keyword evidence="4 7" id="KW-0812">Transmembrane</keyword>
<evidence type="ECO:0000256" key="3">
    <source>
        <dbReference type="ARBA" id="ARBA00022475"/>
    </source>
</evidence>
<feature type="transmembrane region" description="Helical" evidence="8">
    <location>
        <begin position="241"/>
        <end position="263"/>
    </location>
</feature>
<accession>A0A1D9GH46</accession>
<dbReference type="KEGG" id="msq:BKP64_01560"/>
<keyword evidence="5 8" id="KW-1133">Transmembrane helix</keyword>
<feature type="domain" description="NADH:quinone oxidoreductase/Mrp antiporter transmembrane" evidence="9">
    <location>
        <begin position="126"/>
        <end position="424"/>
    </location>
</feature>
<feature type="transmembrane region" description="Helical" evidence="8">
    <location>
        <begin position="131"/>
        <end position="149"/>
    </location>
</feature>
<evidence type="ECO:0000256" key="2">
    <source>
        <dbReference type="ARBA" id="ARBA00005346"/>
    </source>
</evidence>
<feature type="transmembrane region" description="Helical" evidence="8">
    <location>
        <begin position="203"/>
        <end position="229"/>
    </location>
</feature>
<dbReference type="PANTHER" id="PTHR42703:SF1">
    <property type="entry name" value="NA(+)_H(+) ANTIPORTER SUBUNIT D1"/>
    <property type="match status" value="1"/>
</dbReference>
<feature type="transmembrane region" description="Helical" evidence="8">
    <location>
        <begin position="327"/>
        <end position="351"/>
    </location>
</feature>
<dbReference type="GO" id="GO:0008137">
    <property type="term" value="F:NADH dehydrogenase (ubiquinone) activity"/>
    <property type="evidence" value="ECO:0007669"/>
    <property type="project" value="InterPro"/>
</dbReference>
<feature type="transmembrane region" description="Helical" evidence="8">
    <location>
        <begin position="161"/>
        <end position="183"/>
    </location>
</feature>
<feature type="transmembrane region" description="Helical" evidence="8">
    <location>
        <begin position="411"/>
        <end position="429"/>
    </location>
</feature>
<feature type="transmembrane region" description="Helical" evidence="8">
    <location>
        <begin position="32"/>
        <end position="51"/>
    </location>
</feature>
<dbReference type="InterPro" id="IPR003918">
    <property type="entry name" value="NADH_UbQ_OxRdtase"/>
</dbReference>
<keyword evidence="3" id="KW-1003">Cell membrane</keyword>
<dbReference type="NCBIfam" id="NF009309">
    <property type="entry name" value="PRK12666.1"/>
    <property type="match status" value="1"/>
</dbReference>
<keyword evidence="11" id="KW-1185">Reference proteome</keyword>
<feature type="transmembrane region" description="Helical" evidence="8">
    <location>
        <begin position="450"/>
        <end position="472"/>
    </location>
</feature>
<feature type="transmembrane region" description="Helical" evidence="8">
    <location>
        <begin position="71"/>
        <end position="96"/>
    </location>
</feature>
<sequence length="505" mass="53638">MNHWLTAPILIPLLGGILQVFMGYAPISLRRTLALATTVLILVSAIVLLALADDGSYRIYAFGNWQPPFGIVLVLDRLAALMLIVTAVLALFCHIYSIGGADEGNRQFHALFLFQLMGLNIAFLTGDLFNLFVAFEVLLIASYGLLMHGGGTVRTVPGLHYVVLNLVGSAVFLISVGMIYSVTGTLNMADLAVKIPQVSGEGLSIVKAGGMMLLVVFGLKAAILPLCFWLPRAYSKATAPVAALFAVMTKVGIYAILRVYLLIFGDDAGELANLGMDWLFPIALVTLAMGIIGALGSGSLKTLVAWQVIISVGTLLAPIALGSEAGLSAALFYLLSTTWTVGGLFLVSELVSNQRGSAKDRIVTAPKMQNRTFLSVLFLVGAVAAAGLPPLSGFFGKVLILKSVEPGTEMAWLWSVLLIGSFLTVIAYSRAGSIVFWRTVDGHLEKPDPLNGRVSVAAGALTALAVVMVVLAGPITRYTDATAAQLHNNDAYIEILQTPMIREDS</sequence>
<feature type="transmembrane region" description="Helical" evidence="8">
    <location>
        <begin position="278"/>
        <end position="296"/>
    </location>
</feature>
<evidence type="ECO:0000313" key="10">
    <source>
        <dbReference type="EMBL" id="AOY86968.1"/>
    </source>
</evidence>
<dbReference type="GO" id="GO:0005886">
    <property type="term" value="C:plasma membrane"/>
    <property type="evidence" value="ECO:0007669"/>
    <property type="project" value="UniProtKB-SubCell"/>
</dbReference>
<dbReference type="PANTHER" id="PTHR42703">
    <property type="entry name" value="NADH DEHYDROGENASE"/>
    <property type="match status" value="1"/>
</dbReference>
<dbReference type="OrthoDB" id="9768329at2"/>
<evidence type="ECO:0000256" key="7">
    <source>
        <dbReference type="RuleBase" id="RU000320"/>
    </source>
</evidence>
<evidence type="ECO:0000256" key="5">
    <source>
        <dbReference type="ARBA" id="ARBA00022989"/>
    </source>
</evidence>
<feature type="transmembrane region" description="Helical" evidence="8">
    <location>
        <begin position="372"/>
        <end position="391"/>
    </location>
</feature>
<dbReference type="Pfam" id="PF00361">
    <property type="entry name" value="Proton_antipo_M"/>
    <property type="match status" value="1"/>
</dbReference>
<dbReference type="GO" id="GO:0042773">
    <property type="term" value="P:ATP synthesis coupled electron transport"/>
    <property type="evidence" value="ECO:0007669"/>
    <property type="project" value="InterPro"/>
</dbReference>
<dbReference type="STRING" id="1874317.BKP64_01560"/>
<dbReference type="Proteomes" id="UP000177445">
    <property type="component" value="Chromosome"/>
</dbReference>
<keyword evidence="6 8" id="KW-0472">Membrane</keyword>
<feature type="transmembrane region" description="Helical" evidence="8">
    <location>
        <begin position="6"/>
        <end position="25"/>
    </location>
</feature>
<dbReference type="InterPro" id="IPR001750">
    <property type="entry name" value="ND/Mrp_TM"/>
</dbReference>
<dbReference type="EMBL" id="CP017715">
    <property type="protein sequence ID" value="AOY86968.1"/>
    <property type="molecule type" value="Genomic_DNA"/>
</dbReference>
<dbReference type="PRINTS" id="PR01437">
    <property type="entry name" value="NUOXDRDTASE4"/>
</dbReference>
<evidence type="ECO:0000256" key="6">
    <source>
        <dbReference type="ARBA" id="ARBA00023136"/>
    </source>
</evidence>
<comment type="subcellular location">
    <subcellularLocation>
        <location evidence="1">Cell membrane</location>
        <topology evidence="1">Multi-pass membrane protein</topology>
    </subcellularLocation>
    <subcellularLocation>
        <location evidence="7">Membrane</location>
        <topology evidence="7">Multi-pass membrane protein</topology>
    </subcellularLocation>
</comment>
<gene>
    <name evidence="10" type="ORF">BKP64_01560</name>
</gene>
<evidence type="ECO:0000256" key="8">
    <source>
        <dbReference type="SAM" id="Phobius"/>
    </source>
</evidence>
<evidence type="ECO:0000256" key="4">
    <source>
        <dbReference type="ARBA" id="ARBA00022692"/>
    </source>
</evidence>
<feature type="transmembrane region" description="Helical" evidence="8">
    <location>
        <begin position="303"/>
        <end position="321"/>
    </location>
</feature>
<reference evidence="10 11" key="1">
    <citation type="submission" date="2016-10" db="EMBL/GenBank/DDBJ databases">
        <title>Marinobacter salinus sp. nov., a moderately halophilic bacterium isolated from a tidal flat environment.</title>
        <authorList>
            <person name="Park S.-J."/>
        </authorList>
    </citation>
    <scope>NUCLEOTIDE SEQUENCE [LARGE SCALE GENOMIC DNA]</scope>
    <source>
        <strain evidence="10 11">Hb8</strain>
    </source>
</reference>
<name>A0A1D9GH46_9GAMM</name>
<dbReference type="InterPro" id="IPR050586">
    <property type="entry name" value="CPA3_Na-H_Antiporter_D"/>
</dbReference>
<proteinExistence type="inferred from homology"/>
<dbReference type="RefSeq" id="WP_070965084.1">
    <property type="nucleotide sequence ID" value="NZ_CP017715.1"/>
</dbReference>
<evidence type="ECO:0000259" key="9">
    <source>
        <dbReference type="Pfam" id="PF00361"/>
    </source>
</evidence>
<evidence type="ECO:0000256" key="1">
    <source>
        <dbReference type="ARBA" id="ARBA00004651"/>
    </source>
</evidence>
<feature type="transmembrane region" description="Helical" evidence="8">
    <location>
        <begin position="108"/>
        <end position="125"/>
    </location>
</feature>